<keyword evidence="2" id="KW-0472">Membrane</keyword>
<evidence type="ECO:0000313" key="3">
    <source>
        <dbReference type="EMBL" id="SCV02713.1"/>
    </source>
</evidence>
<feature type="transmembrane region" description="Helical" evidence="2">
    <location>
        <begin position="132"/>
        <end position="151"/>
    </location>
</feature>
<reference evidence="4" key="1">
    <citation type="submission" date="2016-03" db="EMBL/GenBank/DDBJ databases">
        <authorList>
            <person name="Devillers Hugo."/>
        </authorList>
    </citation>
    <scope>NUCLEOTIDE SEQUENCE [LARGE SCALE GENOMIC DNA]</scope>
</reference>
<evidence type="ECO:0000256" key="1">
    <source>
        <dbReference type="SAM" id="MobiDB-lite"/>
    </source>
</evidence>
<dbReference type="AlphaFoldDB" id="A0A1G4KDW1"/>
<keyword evidence="4" id="KW-1185">Reference proteome</keyword>
<feature type="transmembrane region" description="Helical" evidence="2">
    <location>
        <begin position="81"/>
        <end position="104"/>
    </location>
</feature>
<dbReference type="EMBL" id="LT598480">
    <property type="protein sequence ID" value="SCV02713.1"/>
    <property type="molecule type" value="Genomic_DNA"/>
</dbReference>
<dbReference type="InterPro" id="IPR025187">
    <property type="entry name" value="DUF4112"/>
</dbReference>
<keyword evidence="2" id="KW-1133">Transmembrane helix</keyword>
<accession>A0A1G4KDW1</accession>
<sequence length="210" mass="23768">MTSLVQGLIEGLAQDYATDKWNDFAGERFQPTKDPFYEVSREGKRKRRKLPEFCSPREKKLWKKLQNRAWKDDRCLCGCLWLNWGLGLAPMLSIIPTIGPIIMYKVHSKLISMADKELTLPAELVAKLHANIVLDLLISLPPVLGIIFAWMNACSTRNCAMVYNFVAERATTSYNVRVARQEAMCPAKRSNATHAAQTAQTAPRRPPPTH</sequence>
<keyword evidence="2" id="KW-0812">Transmembrane</keyword>
<evidence type="ECO:0000256" key="2">
    <source>
        <dbReference type="SAM" id="Phobius"/>
    </source>
</evidence>
<protein>
    <submittedName>
        <fullName evidence="3">LAME_0H04456g1_1</fullName>
    </submittedName>
</protein>
<dbReference type="Pfam" id="PF13430">
    <property type="entry name" value="DUF4112"/>
    <property type="match status" value="1"/>
</dbReference>
<dbReference type="OrthoDB" id="2103474at2759"/>
<feature type="region of interest" description="Disordered" evidence="1">
    <location>
        <begin position="188"/>
        <end position="210"/>
    </location>
</feature>
<gene>
    <name evidence="3" type="ORF">LAME_0H04456G</name>
</gene>
<evidence type="ECO:0000313" key="4">
    <source>
        <dbReference type="Proteomes" id="UP000191144"/>
    </source>
</evidence>
<dbReference type="PANTHER" id="PTHR35519">
    <property type="entry name" value="MEMBRANE PROTEINS"/>
    <property type="match status" value="1"/>
</dbReference>
<proteinExistence type="predicted"/>
<dbReference type="PANTHER" id="PTHR35519:SF1">
    <property type="entry name" value="YALI0C06193P"/>
    <property type="match status" value="1"/>
</dbReference>
<name>A0A1G4KDW1_9SACH</name>
<feature type="compositionally biased region" description="Low complexity" evidence="1">
    <location>
        <begin position="192"/>
        <end position="203"/>
    </location>
</feature>
<dbReference type="Proteomes" id="UP000191144">
    <property type="component" value="Chromosome H"/>
</dbReference>
<organism evidence="3 4">
    <name type="scientific">Lachancea meyersii CBS 8951</name>
    <dbReference type="NCBI Taxonomy" id="1266667"/>
    <lineage>
        <taxon>Eukaryota</taxon>
        <taxon>Fungi</taxon>
        <taxon>Dikarya</taxon>
        <taxon>Ascomycota</taxon>
        <taxon>Saccharomycotina</taxon>
        <taxon>Saccharomycetes</taxon>
        <taxon>Saccharomycetales</taxon>
        <taxon>Saccharomycetaceae</taxon>
        <taxon>Lachancea</taxon>
    </lineage>
</organism>